<dbReference type="Pfam" id="PF13898">
    <property type="entry name" value="MINDY-3_4_CD"/>
    <property type="match status" value="1"/>
</dbReference>
<name>A0A1B6LXW4_9HEMI</name>
<dbReference type="InterPro" id="IPR039785">
    <property type="entry name" value="MINY3/4"/>
</dbReference>
<dbReference type="GO" id="GO:0006508">
    <property type="term" value="P:proteolysis"/>
    <property type="evidence" value="ECO:0007669"/>
    <property type="project" value="UniProtKB-KW"/>
</dbReference>
<keyword evidence="2" id="KW-0645">Protease</keyword>
<feature type="non-terminal residue" evidence="4">
    <location>
        <position position="119"/>
    </location>
</feature>
<dbReference type="AlphaFoldDB" id="A0A1B6LXW4"/>
<evidence type="ECO:0000313" key="4">
    <source>
        <dbReference type="EMBL" id="JAT28549.1"/>
    </source>
</evidence>
<reference evidence="4" key="1">
    <citation type="submission" date="2015-11" db="EMBL/GenBank/DDBJ databases">
        <title>De novo transcriptome assembly of four potential Pierce s Disease insect vectors from Arizona vineyards.</title>
        <authorList>
            <person name="Tassone E.E."/>
        </authorList>
    </citation>
    <scope>NUCLEOTIDE SEQUENCE</scope>
</reference>
<dbReference type="EMBL" id="GEBQ01011428">
    <property type="protein sequence ID" value="JAT28549.1"/>
    <property type="molecule type" value="Transcribed_RNA"/>
</dbReference>
<dbReference type="InterPro" id="IPR025257">
    <property type="entry name" value="MINDY-3/4_CD"/>
</dbReference>
<gene>
    <name evidence="4" type="ORF">g.52310</name>
</gene>
<evidence type="ECO:0000256" key="2">
    <source>
        <dbReference type="RuleBase" id="RU367088"/>
    </source>
</evidence>
<comment type="similarity">
    <text evidence="1 2">Belongs to the MINDY deubiquitinase family. FAM188 subfamily.</text>
</comment>
<keyword evidence="2" id="KW-0788">Thiol protease</keyword>
<comment type="catalytic activity">
    <reaction evidence="2">
        <text>Thiol-dependent hydrolysis of ester, thioester, amide, peptide and isopeptide bonds formed by the C-terminal Gly of ubiquitin (a 76-residue protein attached to proteins as an intracellular targeting signal).</text>
        <dbReference type="EC" id="3.4.19.12"/>
    </reaction>
</comment>
<keyword evidence="2" id="KW-0378">Hydrolase</keyword>
<dbReference type="PANTHER" id="PTHR12473">
    <property type="entry name" value="UBIQUITIN CARBOXYL-TERMINAL HYDROLASE MINDY-4-RELATED"/>
    <property type="match status" value="1"/>
</dbReference>
<dbReference type="PANTHER" id="PTHR12473:SF8">
    <property type="entry name" value="UBIQUITIN CARBOXYL-TERMINAL HYDROLASE MINDY-4-RELATED"/>
    <property type="match status" value="1"/>
</dbReference>
<dbReference type="GO" id="GO:1990380">
    <property type="term" value="F:K48-linked deubiquitinase activity"/>
    <property type="evidence" value="ECO:0007669"/>
    <property type="project" value="UniProtKB-UniRule"/>
</dbReference>
<organism evidence="4">
    <name type="scientific">Graphocephala atropunctata</name>
    <dbReference type="NCBI Taxonomy" id="36148"/>
    <lineage>
        <taxon>Eukaryota</taxon>
        <taxon>Metazoa</taxon>
        <taxon>Ecdysozoa</taxon>
        <taxon>Arthropoda</taxon>
        <taxon>Hexapoda</taxon>
        <taxon>Insecta</taxon>
        <taxon>Pterygota</taxon>
        <taxon>Neoptera</taxon>
        <taxon>Paraneoptera</taxon>
        <taxon>Hemiptera</taxon>
        <taxon>Auchenorrhyncha</taxon>
        <taxon>Membracoidea</taxon>
        <taxon>Cicadellidae</taxon>
        <taxon>Cicadellinae</taxon>
        <taxon>Cicadellini</taxon>
        <taxon>Graphocephala</taxon>
    </lineage>
</organism>
<dbReference type="GO" id="GO:0071108">
    <property type="term" value="P:protein K48-linked deubiquitination"/>
    <property type="evidence" value="ECO:0007669"/>
    <property type="project" value="InterPro"/>
</dbReference>
<evidence type="ECO:0000256" key="1">
    <source>
        <dbReference type="ARBA" id="ARBA00011074"/>
    </source>
</evidence>
<keyword evidence="2" id="KW-0833">Ubl conjugation pathway</keyword>
<accession>A0A1B6LXW4</accession>
<dbReference type="SMART" id="SM01174">
    <property type="entry name" value="DUF4205"/>
    <property type="match status" value="1"/>
</dbReference>
<evidence type="ECO:0000259" key="3">
    <source>
        <dbReference type="SMART" id="SM01174"/>
    </source>
</evidence>
<feature type="domain" description="Deubiquitinating enzyme MINDY-3/4 conserved" evidence="3">
    <location>
        <begin position="1"/>
        <end position="119"/>
    </location>
</feature>
<dbReference type="GO" id="GO:0004843">
    <property type="term" value="F:cysteine-type deubiquitinase activity"/>
    <property type="evidence" value="ECO:0007669"/>
    <property type="project" value="UniProtKB-UniRule"/>
</dbReference>
<dbReference type="EC" id="3.4.19.12" evidence="2"/>
<sequence>NDLQLDSCLLRGVSKRSEIGFLSIFEHFNSCQVGSNLKTPRYPIWLVNSDNHYSVVFSSCKQLVSDWRAERQFHLYHYDGLVGQTEETVLCVDTTGFSSKEDVKREEVPALELCIKTKW</sequence>
<proteinExistence type="inferred from homology"/>
<feature type="non-terminal residue" evidence="4">
    <location>
        <position position="1"/>
    </location>
</feature>
<protein>
    <recommendedName>
        <fullName evidence="2">Ubiquitin carboxyl-terminal hydrolase MINDY</fullName>
        <ecNumber evidence="2">3.4.19.12</ecNumber>
    </recommendedName>
</protein>
<comment type="function">
    <text evidence="2">Hydrolase that can remove 'Lys-48'-linked conjugated ubiquitin from proteins.</text>
</comment>